<dbReference type="PANTHER" id="PTHR33164">
    <property type="entry name" value="TRANSCRIPTIONAL REGULATOR, MARR FAMILY"/>
    <property type="match status" value="1"/>
</dbReference>
<sequence length="156" mass="16903">MGAGNSQDGKPGPGEIFAYFTEIGIISQLSSALLARVLPDGVHPSHFAIVQHLIRRGDGKPPVRIAAAMQITKATMTHSLAVLEKRGFVETRPSPEDARSKLVYLTDAGRAFHAEAIEGVIRAFGRIIGDEHAEIMRQAMPGLVAIRKLLDDNRDL</sequence>
<dbReference type="PRINTS" id="PR00598">
    <property type="entry name" value="HTHMARR"/>
</dbReference>
<dbReference type="SMART" id="SM00347">
    <property type="entry name" value="HTH_MARR"/>
    <property type="match status" value="1"/>
</dbReference>
<reference evidence="2 3" key="2">
    <citation type="submission" date="2012-06" db="EMBL/GenBank/DDBJ databases">
        <authorList>
            <person name="Fiebig A."/>
        </authorList>
    </citation>
    <scope>NUCLEOTIDE SEQUENCE [LARGE SCALE GENOMIC DNA]</scope>
    <source>
        <strain evidence="2 3">DFL-43</strain>
    </source>
</reference>
<evidence type="ECO:0000313" key="2">
    <source>
        <dbReference type="EMBL" id="EDQ35570.1"/>
    </source>
</evidence>
<proteinExistence type="predicted"/>
<name>A9CWU5_HOEPD</name>
<dbReference type="InterPro" id="IPR000835">
    <property type="entry name" value="HTH_MarR-typ"/>
</dbReference>
<reference evidence="2 3" key="1">
    <citation type="submission" date="2007-10" db="EMBL/GenBank/DDBJ databases">
        <authorList>
            <person name="Wagner-Dobler I."/>
            <person name="Ferriera S."/>
            <person name="Johnson J."/>
            <person name="Kravitz S."/>
            <person name="Beeson K."/>
            <person name="Sutton G."/>
            <person name="Rogers Y.-H."/>
            <person name="Friedman R."/>
            <person name="Frazier M."/>
            <person name="Venter J.C."/>
        </authorList>
    </citation>
    <scope>NUCLEOTIDE SEQUENCE [LARGE SCALE GENOMIC DNA]</scope>
    <source>
        <strain evidence="2 3">DFL-43</strain>
    </source>
</reference>
<dbReference type="GO" id="GO:0006950">
    <property type="term" value="P:response to stress"/>
    <property type="evidence" value="ECO:0007669"/>
    <property type="project" value="TreeGrafter"/>
</dbReference>
<dbReference type="STRING" id="411684.HPDFL43_20287"/>
<dbReference type="PROSITE" id="PS50995">
    <property type="entry name" value="HTH_MARR_2"/>
    <property type="match status" value="1"/>
</dbReference>
<protein>
    <submittedName>
        <fullName evidence="2">Transcriptional regulator</fullName>
    </submittedName>
</protein>
<dbReference type="Proteomes" id="UP000004291">
    <property type="component" value="Chromosome"/>
</dbReference>
<dbReference type="SUPFAM" id="SSF46785">
    <property type="entry name" value="Winged helix' DNA-binding domain"/>
    <property type="match status" value="1"/>
</dbReference>
<dbReference type="InterPro" id="IPR039422">
    <property type="entry name" value="MarR/SlyA-like"/>
</dbReference>
<dbReference type="InterPro" id="IPR036390">
    <property type="entry name" value="WH_DNA-bd_sf"/>
</dbReference>
<dbReference type="eggNOG" id="COG1846">
    <property type="taxonomic scope" value="Bacteria"/>
</dbReference>
<dbReference type="EMBL" id="ABIA03000001">
    <property type="protein sequence ID" value="EDQ35570.1"/>
    <property type="molecule type" value="Genomic_DNA"/>
</dbReference>
<dbReference type="Pfam" id="PF12802">
    <property type="entry name" value="MarR_2"/>
    <property type="match status" value="1"/>
</dbReference>
<dbReference type="AlphaFoldDB" id="A9CWU5"/>
<dbReference type="RefSeq" id="WP_007199801.1">
    <property type="nucleotide sequence ID" value="NZ_CM002917.1"/>
</dbReference>
<dbReference type="InterPro" id="IPR036388">
    <property type="entry name" value="WH-like_DNA-bd_sf"/>
</dbReference>
<dbReference type="OrthoDB" id="2287011at2"/>
<comment type="caution">
    <text evidence="2">The sequence shown here is derived from an EMBL/GenBank/DDBJ whole genome shotgun (WGS) entry which is preliminary data.</text>
</comment>
<gene>
    <name evidence="2" type="ORF">HPDFL43_20287</name>
</gene>
<keyword evidence="3" id="KW-1185">Reference proteome</keyword>
<dbReference type="HOGENOM" id="CLU_138440_0_0_5"/>
<evidence type="ECO:0000313" key="3">
    <source>
        <dbReference type="Proteomes" id="UP000004291"/>
    </source>
</evidence>
<dbReference type="CDD" id="cd00090">
    <property type="entry name" value="HTH_ARSR"/>
    <property type="match status" value="1"/>
</dbReference>
<organism evidence="2 3">
    <name type="scientific">Hoeflea phototrophica (strain DSM 17068 / NCIMB 14078 / DFL-43)</name>
    <dbReference type="NCBI Taxonomy" id="411684"/>
    <lineage>
        <taxon>Bacteria</taxon>
        <taxon>Pseudomonadati</taxon>
        <taxon>Pseudomonadota</taxon>
        <taxon>Alphaproteobacteria</taxon>
        <taxon>Hyphomicrobiales</taxon>
        <taxon>Rhizobiaceae</taxon>
        <taxon>Hoeflea</taxon>
    </lineage>
</organism>
<dbReference type="Gene3D" id="1.10.10.10">
    <property type="entry name" value="Winged helix-like DNA-binding domain superfamily/Winged helix DNA-binding domain"/>
    <property type="match status" value="1"/>
</dbReference>
<dbReference type="GO" id="GO:0003700">
    <property type="term" value="F:DNA-binding transcription factor activity"/>
    <property type="evidence" value="ECO:0007669"/>
    <property type="project" value="InterPro"/>
</dbReference>
<dbReference type="PANTHER" id="PTHR33164:SF43">
    <property type="entry name" value="HTH-TYPE TRANSCRIPTIONAL REPRESSOR YETL"/>
    <property type="match status" value="1"/>
</dbReference>
<dbReference type="InterPro" id="IPR011991">
    <property type="entry name" value="ArsR-like_HTH"/>
</dbReference>
<evidence type="ECO:0000259" key="1">
    <source>
        <dbReference type="PROSITE" id="PS50995"/>
    </source>
</evidence>
<accession>A9CWU5</accession>
<feature type="domain" description="HTH marR-type" evidence="1">
    <location>
        <begin position="1"/>
        <end position="151"/>
    </location>
</feature>